<dbReference type="SUPFAM" id="SSF53474">
    <property type="entry name" value="alpha/beta-Hydrolases"/>
    <property type="match status" value="1"/>
</dbReference>
<dbReference type="PANTHER" id="PTHR42977:SF3">
    <property type="entry name" value="AB HYDROLASE-1 DOMAIN-CONTAINING PROTEIN"/>
    <property type="match status" value="1"/>
</dbReference>
<dbReference type="PRINTS" id="PR00412">
    <property type="entry name" value="EPOXHYDRLASE"/>
</dbReference>
<dbReference type="GO" id="GO:0004301">
    <property type="term" value="F:epoxide hydrolase activity"/>
    <property type="evidence" value="ECO:0007669"/>
    <property type="project" value="TreeGrafter"/>
</dbReference>
<dbReference type="InterPro" id="IPR051340">
    <property type="entry name" value="Haloalkane_dehalogenase"/>
</dbReference>
<protein>
    <submittedName>
        <fullName evidence="3">Alpha/beta hydrolase</fullName>
    </submittedName>
</protein>
<keyword evidence="1 3" id="KW-0378">Hydrolase</keyword>
<dbReference type="InterPro" id="IPR000073">
    <property type="entry name" value="AB_hydrolase_1"/>
</dbReference>
<evidence type="ECO:0000313" key="3">
    <source>
        <dbReference type="EMBL" id="MCF2496729.1"/>
    </source>
</evidence>
<dbReference type="Proteomes" id="UP001139411">
    <property type="component" value="Unassembled WGS sequence"/>
</dbReference>
<evidence type="ECO:0000313" key="4">
    <source>
        <dbReference type="Proteomes" id="UP001139411"/>
    </source>
</evidence>
<dbReference type="PRINTS" id="PR00111">
    <property type="entry name" value="ABHYDROLASE"/>
</dbReference>
<dbReference type="PANTHER" id="PTHR42977">
    <property type="entry name" value="HYDROLASE-RELATED"/>
    <property type="match status" value="1"/>
</dbReference>
<dbReference type="InterPro" id="IPR029058">
    <property type="entry name" value="AB_hydrolase_fold"/>
</dbReference>
<dbReference type="RefSeq" id="WP_235176382.1">
    <property type="nucleotide sequence ID" value="NZ_JAKFFV010000002.1"/>
</dbReference>
<accession>A0A9X1QBE2</accession>
<dbReference type="Gene3D" id="3.40.50.1820">
    <property type="entry name" value="alpha/beta hydrolase"/>
    <property type="match status" value="1"/>
</dbReference>
<comment type="caution">
    <text evidence="3">The sequence shown here is derived from an EMBL/GenBank/DDBJ whole genome shotgun (WGS) entry which is preliminary data.</text>
</comment>
<dbReference type="AlphaFoldDB" id="A0A9X1QBE2"/>
<organism evidence="3 4">
    <name type="scientific">Dyadobacter chenhuakuii</name>
    <dbReference type="NCBI Taxonomy" id="2909339"/>
    <lineage>
        <taxon>Bacteria</taxon>
        <taxon>Pseudomonadati</taxon>
        <taxon>Bacteroidota</taxon>
        <taxon>Cytophagia</taxon>
        <taxon>Cytophagales</taxon>
        <taxon>Spirosomataceae</taxon>
        <taxon>Dyadobacter</taxon>
    </lineage>
</organism>
<dbReference type="InterPro" id="IPR000639">
    <property type="entry name" value="Epox_hydrolase-like"/>
</dbReference>
<evidence type="ECO:0000256" key="1">
    <source>
        <dbReference type="ARBA" id="ARBA00022801"/>
    </source>
</evidence>
<feature type="domain" description="AB hydrolase-1" evidence="2">
    <location>
        <begin position="29"/>
        <end position="272"/>
    </location>
</feature>
<dbReference type="Pfam" id="PF00561">
    <property type="entry name" value="Abhydrolase_1"/>
    <property type="match status" value="1"/>
</dbReference>
<sequence length="291" mass="33819">MAYQRTFYKYLLVGDLNIFYREAGDPSRPTIVMLHGFPTSSHMYRRLLLELSDEFHVIAPDYPGFGNSDFPSADNFQYTFANISKVMDQFLESLKFPSYTLMIQDYGAPIGFRIATAHPERVNALIVQNGNAYEEGLSDGFAESRKFWQNRTPETEQPMRAMFTLEGIRWQYTFGAKNPENISPDTWDLDYAKISRAGNHEAQLDLLHDYQTNIELYPEWQQYLRNNQPPMLITWGIKDPFFPEPGAKAYLKDVKNAEYHAYNTGHFALEEEGVDISEKIRSFMQRLPESR</sequence>
<evidence type="ECO:0000259" key="2">
    <source>
        <dbReference type="Pfam" id="PF00561"/>
    </source>
</evidence>
<proteinExistence type="predicted"/>
<name>A0A9X1QBE2_9BACT</name>
<dbReference type="EMBL" id="JAKFFV010000002">
    <property type="protein sequence ID" value="MCF2496729.1"/>
    <property type="molecule type" value="Genomic_DNA"/>
</dbReference>
<gene>
    <name evidence="3" type="ORF">L0661_00320</name>
</gene>
<reference evidence="3" key="1">
    <citation type="submission" date="2022-01" db="EMBL/GenBank/DDBJ databases">
        <title>Novel species in genus Dyadobacter.</title>
        <authorList>
            <person name="Ma C."/>
        </authorList>
    </citation>
    <scope>NUCLEOTIDE SEQUENCE</scope>
    <source>
        <strain evidence="3">CY357</strain>
    </source>
</reference>